<gene>
    <name evidence="1" type="ORF">BBW65_06550</name>
</gene>
<accession>A0A1B1U6Q4</accession>
<reference evidence="2" key="1">
    <citation type="submission" date="2016-07" db="EMBL/GenBank/DDBJ databases">
        <authorList>
            <person name="Florea S."/>
            <person name="Webb J.S."/>
            <person name="Jaromczyk J."/>
            <person name="Schardl C.L."/>
        </authorList>
    </citation>
    <scope>NUCLEOTIDE SEQUENCE [LARGE SCALE GENOMIC DNA]</scope>
    <source>
        <strain evidence="2">MIT 01-6242</strain>
    </source>
</reference>
<protein>
    <submittedName>
        <fullName evidence="1">Competence protein</fullName>
    </submittedName>
</protein>
<evidence type="ECO:0000313" key="2">
    <source>
        <dbReference type="Proteomes" id="UP000092884"/>
    </source>
</evidence>
<dbReference type="AlphaFoldDB" id="A0A1B1U6Q4"/>
<dbReference type="EMBL" id="CP016503">
    <property type="protein sequence ID" value="ANV98477.1"/>
    <property type="molecule type" value="Genomic_DNA"/>
</dbReference>
<sequence length="183" mass="21784">MRIKLQHAPYVANKVALDIFNSQVIEQKSPIEQIQKVVFGVLEKNIKEEMSIDEKARVLLDQNLEEIEFMRADERQLFWLIKKQIAEEANFPINWDDRYSKLSHEILQQLIHQKLITFSLSDNVIKNLIFKAIDSYAKIYEEAENIVFEKLKNYKRKLVAGSDEYELVFNKLYEEELRKKGYL</sequence>
<dbReference type="RefSeq" id="WP_066341276.1">
    <property type="nucleotide sequence ID" value="NZ_CP016503.1"/>
</dbReference>
<keyword evidence="2" id="KW-1185">Reference proteome</keyword>
<dbReference type="InterPro" id="IPR007463">
    <property type="entry name" value="DUF507"/>
</dbReference>
<dbReference type="Proteomes" id="UP000092884">
    <property type="component" value="Chromosome"/>
</dbReference>
<evidence type="ECO:0000313" key="1">
    <source>
        <dbReference type="EMBL" id="ANV98477.1"/>
    </source>
</evidence>
<dbReference type="KEGG" id="het:BBW65_06550"/>
<dbReference type="Pfam" id="PF04368">
    <property type="entry name" value="DUF507"/>
    <property type="match status" value="1"/>
</dbReference>
<name>A0A1B1U6Q4_9HELI</name>
<organism evidence="1 2">
    <name type="scientific">Helicobacter enhydrae</name>
    <dbReference type="NCBI Taxonomy" id="222136"/>
    <lineage>
        <taxon>Bacteria</taxon>
        <taxon>Pseudomonadati</taxon>
        <taxon>Campylobacterota</taxon>
        <taxon>Epsilonproteobacteria</taxon>
        <taxon>Campylobacterales</taxon>
        <taxon>Helicobacteraceae</taxon>
        <taxon>Helicobacter</taxon>
    </lineage>
</organism>
<proteinExistence type="predicted"/>
<dbReference type="STRING" id="222136.BBW65_06550"/>
<dbReference type="OrthoDB" id="13157at2"/>